<dbReference type="Gene3D" id="1.10.238.10">
    <property type="entry name" value="EF-hand"/>
    <property type="match status" value="1"/>
</dbReference>
<comment type="caution">
    <text evidence="12">The sequence shown here is derived from an EMBL/GenBank/DDBJ whole genome shotgun (WGS) entry which is preliminary data.</text>
</comment>
<keyword evidence="9" id="KW-0732">Signal</keyword>
<dbReference type="SMART" id="SM00054">
    <property type="entry name" value="EFh"/>
    <property type="match status" value="2"/>
</dbReference>
<feature type="region of interest" description="Disordered" evidence="8">
    <location>
        <begin position="369"/>
        <end position="403"/>
    </location>
</feature>
<feature type="compositionally biased region" description="Gly residues" evidence="8">
    <location>
        <begin position="688"/>
        <end position="702"/>
    </location>
</feature>
<comment type="cofactor">
    <cofactor evidence="1">
        <name>Mg(2+)</name>
        <dbReference type="ChEBI" id="CHEBI:18420"/>
    </cofactor>
</comment>
<evidence type="ECO:0000259" key="11">
    <source>
        <dbReference type="PROSITE" id="PS50222"/>
    </source>
</evidence>
<feature type="non-terminal residue" evidence="12">
    <location>
        <position position="1169"/>
    </location>
</feature>
<dbReference type="GO" id="GO:0005524">
    <property type="term" value="F:ATP binding"/>
    <property type="evidence" value="ECO:0007669"/>
    <property type="project" value="UniProtKB-KW"/>
</dbReference>
<dbReference type="InterPro" id="IPR050205">
    <property type="entry name" value="CDPK_Ser/Thr_kinases"/>
</dbReference>
<protein>
    <recommendedName>
        <fullName evidence="14">Calmodulin</fullName>
    </recommendedName>
</protein>
<evidence type="ECO:0000256" key="1">
    <source>
        <dbReference type="ARBA" id="ARBA00001946"/>
    </source>
</evidence>
<dbReference type="InterPro" id="IPR011009">
    <property type="entry name" value="Kinase-like_dom_sf"/>
</dbReference>
<evidence type="ECO:0000256" key="9">
    <source>
        <dbReference type="SAM" id="SignalP"/>
    </source>
</evidence>
<dbReference type="GO" id="GO:0004674">
    <property type="term" value="F:protein serine/threonine kinase activity"/>
    <property type="evidence" value="ECO:0007669"/>
    <property type="project" value="UniProtKB-KW"/>
</dbReference>
<feature type="compositionally biased region" description="Low complexity" evidence="8">
    <location>
        <begin position="315"/>
        <end position="332"/>
    </location>
</feature>
<evidence type="ECO:0000256" key="6">
    <source>
        <dbReference type="ARBA" id="ARBA00022840"/>
    </source>
</evidence>
<reference evidence="12" key="1">
    <citation type="submission" date="2021-02" db="EMBL/GenBank/DDBJ databases">
        <authorList>
            <person name="Dougan E. K."/>
            <person name="Rhodes N."/>
            <person name="Thang M."/>
            <person name="Chan C."/>
        </authorList>
    </citation>
    <scope>NUCLEOTIDE SEQUENCE</scope>
</reference>
<accession>A0A813LGA7</accession>
<evidence type="ECO:0000256" key="7">
    <source>
        <dbReference type="ARBA" id="ARBA00024334"/>
    </source>
</evidence>
<feature type="signal peptide" evidence="9">
    <location>
        <begin position="1"/>
        <end position="20"/>
    </location>
</feature>
<evidence type="ECO:0008006" key="14">
    <source>
        <dbReference type="Google" id="ProtNLM"/>
    </source>
</evidence>
<evidence type="ECO:0000256" key="3">
    <source>
        <dbReference type="ARBA" id="ARBA00022679"/>
    </source>
</evidence>
<feature type="compositionally biased region" description="Polar residues" evidence="8">
    <location>
        <begin position="304"/>
        <end position="314"/>
    </location>
</feature>
<feature type="compositionally biased region" description="Basic and acidic residues" evidence="8">
    <location>
        <begin position="452"/>
        <end position="467"/>
    </location>
</feature>
<feature type="compositionally biased region" description="Gly residues" evidence="8">
    <location>
        <begin position="744"/>
        <end position="755"/>
    </location>
</feature>
<feature type="compositionally biased region" description="Basic and acidic residues" evidence="8">
    <location>
        <begin position="502"/>
        <end position="517"/>
    </location>
</feature>
<keyword evidence="5" id="KW-0418">Kinase</keyword>
<evidence type="ECO:0000259" key="10">
    <source>
        <dbReference type="PROSITE" id="PS50011"/>
    </source>
</evidence>
<evidence type="ECO:0000256" key="2">
    <source>
        <dbReference type="ARBA" id="ARBA00022527"/>
    </source>
</evidence>
<evidence type="ECO:0000256" key="8">
    <source>
        <dbReference type="SAM" id="MobiDB-lite"/>
    </source>
</evidence>
<proteinExistence type="inferred from homology"/>
<feature type="compositionally biased region" description="Basic and acidic residues" evidence="8">
    <location>
        <begin position="669"/>
        <end position="682"/>
    </location>
</feature>
<keyword evidence="4" id="KW-0547">Nucleotide-binding</keyword>
<name>A0A813LGA7_POLGL</name>
<dbReference type="Pfam" id="PF00069">
    <property type="entry name" value="Pkinase"/>
    <property type="match status" value="1"/>
</dbReference>
<dbReference type="GO" id="GO:0005509">
    <property type="term" value="F:calcium ion binding"/>
    <property type="evidence" value="ECO:0007669"/>
    <property type="project" value="InterPro"/>
</dbReference>
<feature type="chain" id="PRO_5032909244" description="Calmodulin" evidence="9">
    <location>
        <begin position="21"/>
        <end position="1169"/>
    </location>
</feature>
<evidence type="ECO:0000313" key="12">
    <source>
        <dbReference type="EMBL" id="CAE8723423.1"/>
    </source>
</evidence>
<gene>
    <name evidence="12" type="ORF">PGLA2088_LOCUS43127</name>
</gene>
<dbReference type="AlphaFoldDB" id="A0A813LGA7"/>
<dbReference type="PROSITE" id="PS50222">
    <property type="entry name" value="EF_HAND_2"/>
    <property type="match status" value="2"/>
</dbReference>
<feature type="region of interest" description="Disordered" evidence="8">
    <location>
        <begin position="669"/>
        <end position="702"/>
    </location>
</feature>
<comment type="similarity">
    <text evidence="7">Belongs to the protein kinase superfamily. Ser/Thr protein kinase family. CDPK subfamily.</text>
</comment>
<dbReference type="SUPFAM" id="SSF47473">
    <property type="entry name" value="EF-hand"/>
    <property type="match status" value="1"/>
</dbReference>
<feature type="domain" description="Protein kinase" evidence="10">
    <location>
        <begin position="1"/>
        <end position="76"/>
    </location>
</feature>
<evidence type="ECO:0000256" key="5">
    <source>
        <dbReference type="ARBA" id="ARBA00022777"/>
    </source>
</evidence>
<evidence type="ECO:0000313" key="13">
    <source>
        <dbReference type="Proteomes" id="UP000626109"/>
    </source>
</evidence>
<dbReference type="EMBL" id="CAJNNW010034650">
    <property type="protein sequence ID" value="CAE8723423.1"/>
    <property type="molecule type" value="Genomic_DNA"/>
</dbReference>
<dbReference type="Proteomes" id="UP000626109">
    <property type="component" value="Unassembled WGS sequence"/>
</dbReference>
<feature type="region of interest" description="Disordered" evidence="8">
    <location>
        <begin position="921"/>
        <end position="970"/>
    </location>
</feature>
<dbReference type="SUPFAM" id="SSF56112">
    <property type="entry name" value="Protein kinase-like (PK-like)"/>
    <property type="match status" value="1"/>
</dbReference>
<evidence type="ECO:0000256" key="4">
    <source>
        <dbReference type="ARBA" id="ARBA00022741"/>
    </source>
</evidence>
<feature type="domain" description="EF-hand" evidence="11">
    <location>
        <begin position="231"/>
        <end position="266"/>
    </location>
</feature>
<keyword evidence="3" id="KW-0808">Transferase</keyword>
<feature type="region of interest" description="Disordered" evidence="8">
    <location>
        <begin position="744"/>
        <end position="769"/>
    </location>
</feature>
<keyword evidence="2" id="KW-0723">Serine/threonine-protein kinase</keyword>
<feature type="region of interest" description="Disordered" evidence="8">
    <location>
        <begin position="190"/>
        <end position="213"/>
    </location>
</feature>
<sequence length="1169" mass="127472">MWSVGVICYMLLSGVPPFDGKTDADVTAKIRQGRFASTGKRWEGLSETANHFVRSLLRKDPYERLTAAEASQHAWLKMESQPKTSWPKGSPDAELELPIDRGVIRDMWKFAQNNAITRAALGMLGKLNSTSGGGREEDVVLLDQRFKSYDENNTGKISAALFIQVLKETMNLQISTAEEKQFFERIAGTLPGTDAEQSGDAPTPAQNKGRRRREVNYREFIELTKARRMANNTAAIREAFRAFDERGDGYIREGDMHELLGDEFKTTIDNYVDVNGKDVIDYNRFANVVSMEMAMKDDQEKTEASNSRPDLQQASSSSIVDPSSNSATAAVDGKSAGAAAPAVSSPSASSAHSTVRNFVDVDVAELPESAADAGSRPAASPVSAGSAHCEARISSGSDPEEAEALVAASRPGWGVMVVRKESGNAPSAGSADEYAPSVGVASSQEESAALAKADEEKEKADGDRTDAQSEEEEDCDADAQSDEEQLVNVKDHDGASGATENDTDKPDEKSRRDEKLALKPPRNHAAASFSLSLAGSSEYDDSWSGVNRVLSMPSDVYHIKQLPGFHSRTLKPFYAARPVSNVVMGLIRGTSLYAKQSVRAKLATIIHTTCGWFFIMPNPKYHREVDSRKGLLSRETGKFRFVAWWIHPRFVPQLRQWFERLTCDDSEQDRAARQNEAREARAVQRQAGAGGPEGAVGTGIGGVSKEARTSREVLAGVSAASSAPAPAVAMGGVSAGGPAPAGLGGGFDAAPGGEGEAGENLGNPGDFRFSDVPKPENYLHTYRDLHSREHVSMLLQLREGTHRFLRSLFDEKFIEHASISAGFHYPVRTQYATLHMQLRVNSGSVCREDGRGVEVNTLIDTVKRDRHVFERDAETIRYQVTENVKVSLLAAAQEYEEQHSGETTCRQLTPTSYELGATAMPTIEDGDEDGSGEEDDESQNISPPPTSDGSHEKPDARKKISKGRIGHPRPDADAALLISEEAYNQTASYLVNLQPAPGTDFHQVIYNARNRAGELYGPDPTYLYPLHISVSGFFEATGNLVPDLVAGMRELLTRELRKDHRIETGKVICTKTGYVLFDMQAPAITNFSQNLNTWSEETLGVHIRPKAVNHISLACNRPDPASRENIRAIYEPSVDDPTGSECAAALKTATFDLVLSKLLQRASFENFER</sequence>
<dbReference type="PANTHER" id="PTHR24349">
    <property type="entry name" value="SERINE/THREONINE-PROTEIN KINASE"/>
    <property type="match status" value="1"/>
</dbReference>
<dbReference type="InterPro" id="IPR002048">
    <property type="entry name" value="EF_hand_dom"/>
</dbReference>
<feature type="compositionally biased region" description="Acidic residues" evidence="8">
    <location>
        <begin position="468"/>
        <end position="485"/>
    </location>
</feature>
<dbReference type="InterPro" id="IPR000719">
    <property type="entry name" value="Prot_kinase_dom"/>
</dbReference>
<dbReference type="InterPro" id="IPR011992">
    <property type="entry name" value="EF-hand-dom_pair"/>
</dbReference>
<feature type="compositionally biased region" description="Basic and acidic residues" evidence="8">
    <location>
        <begin position="949"/>
        <end position="958"/>
    </location>
</feature>
<keyword evidence="6" id="KW-0067">ATP-binding</keyword>
<feature type="compositionally biased region" description="Acidic residues" evidence="8">
    <location>
        <begin position="924"/>
        <end position="938"/>
    </location>
</feature>
<dbReference type="Gene3D" id="1.10.510.10">
    <property type="entry name" value="Transferase(Phosphotransferase) domain 1"/>
    <property type="match status" value="1"/>
</dbReference>
<feature type="domain" description="EF-hand" evidence="11">
    <location>
        <begin position="137"/>
        <end position="172"/>
    </location>
</feature>
<organism evidence="12 13">
    <name type="scientific">Polarella glacialis</name>
    <name type="common">Dinoflagellate</name>
    <dbReference type="NCBI Taxonomy" id="89957"/>
    <lineage>
        <taxon>Eukaryota</taxon>
        <taxon>Sar</taxon>
        <taxon>Alveolata</taxon>
        <taxon>Dinophyceae</taxon>
        <taxon>Suessiales</taxon>
        <taxon>Suessiaceae</taxon>
        <taxon>Polarella</taxon>
    </lineage>
</organism>
<feature type="region of interest" description="Disordered" evidence="8">
    <location>
        <begin position="296"/>
        <end position="332"/>
    </location>
</feature>
<dbReference type="PROSITE" id="PS50011">
    <property type="entry name" value="PROTEIN_KINASE_DOM"/>
    <property type="match status" value="1"/>
</dbReference>
<feature type="region of interest" description="Disordered" evidence="8">
    <location>
        <begin position="423"/>
        <end position="523"/>
    </location>
</feature>